<dbReference type="AlphaFoldDB" id="G9ETI7"/>
<feature type="region of interest" description="Disordered" evidence="1">
    <location>
        <begin position="347"/>
        <end position="382"/>
    </location>
</feature>
<keyword evidence="3" id="KW-1185">Reference proteome</keyword>
<evidence type="ECO:0000256" key="1">
    <source>
        <dbReference type="SAM" id="MobiDB-lite"/>
    </source>
</evidence>
<name>G9ETI7_9GAMM</name>
<dbReference type="STRING" id="658187.LDG_8619"/>
<accession>G9ETI7</accession>
<dbReference type="HOGENOM" id="CLU_656879_0_0_6"/>
<dbReference type="PROSITE" id="PS51257">
    <property type="entry name" value="PROKAR_LIPOPROTEIN"/>
    <property type="match status" value="1"/>
</dbReference>
<protein>
    <submittedName>
        <fullName evidence="2">Uncharacterized protein</fullName>
    </submittedName>
</protein>
<dbReference type="Proteomes" id="UP000002770">
    <property type="component" value="Unassembled WGS sequence"/>
</dbReference>
<organism evidence="2 3">
    <name type="scientific">Legionella drancourtii LLAP12</name>
    <dbReference type="NCBI Taxonomy" id="658187"/>
    <lineage>
        <taxon>Bacteria</taxon>
        <taxon>Pseudomonadati</taxon>
        <taxon>Pseudomonadota</taxon>
        <taxon>Gammaproteobacteria</taxon>
        <taxon>Legionellales</taxon>
        <taxon>Legionellaceae</taxon>
        <taxon>Legionella</taxon>
    </lineage>
</organism>
<dbReference type="InParanoid" id="G9ETI7"/>
<reference evidence="2 3" key="1">
    <citation type="journal article" date="2011" name="BMC Genomics">
        <title>Insight into cross-talk between intra-amoebal pathogens.</title>
        <authorList>
            <person name="Gimenez G."/>
            <person name="Bertelli C."/>
            <person name="Moliner C."/>
            <person name="Robert C."/>
            <person name="Raoult D."/>
            <person name="Fournier P.E."/>
            <person name="Greub G."/>
        </authorList>
    </citation>
    <scope>NUCLEOTIDE SEQUENCE [LARGE SCALE GENOMIC DNA]</scope>
    <source>
        <strain evidence="2 3">LLAP12</strain>
    </source>
</reference>
<feature type="compositionally biased region" description="Basic and acidic residues" evidence="1">
    <location>
        <begin position="347"/>
        <end position="370"/>
    </location>
</feature>
<dbReference type="RefSeq" id="WP_006872491.1">
    <property type="nucleotide sequence ID" value="NZ_JH413847.1"/>
</dbReference>
<proteinExistence type="predicted"/>
<dbReference type="EMBL" id="JH413847">
    <property type="protein sequence ID" value="EHL29654.1"/>
    <property type="molecule type" value="Genomic_DNA"/>
</dbReference>
<evidence type="ECO:0000313" key="2">
    <source>
        <dbReference type="EMBL" id="EHL29654.1"/>
    </source>
</evidence>
<gene>
    <name evidence="2" type="ORF">LDG_8619</name>
</gene>
<sequence length="418" mass="47155">MTKQTQLIVMDQTTGAGGTQSCGYHTLKNSLLALMHMQGIINEQQFETLRKDKPLFDAIYKDTVQYHGNTNNTDVSLPTFMDLLARMKKGDFDFSAHGVSKEDLKKLNLTPDGTQNITVANYRLDMIVSGHGLAGMEEDLLVAAATVKLARTKGVAHHVFALGINDEHWVTAAVSQDAHGERTWQFMDSWHNQTLYQKTVIGKIEAILNKNEQELNDYLLQAYENSHSNLNPYANSLNPVNGLPLEGEENEVQQQFNQDAPRLATWLERRFNFMQTNGWLDAPGEQEKVWITHLYHMANFLNAHTLDNALENQLQPICARLKSIVSPAQEEDETQTKVQDETIDETAEQKQELKPGHKQDETDENLKEQQRAAMHAVSEGQPKPTEGIIARFVKGIKFLWEGIKSAIEHVARTIGLVQ</sequence>
<dbReference type="OrthoDB" id="5660743at2"/>
<evidence type="ECO:0000313" key="3">
    <source>
        <dbReference type="Proteomes" id="UP000002770"/>
    </source>
</evidence>